<feature type="signal peptide" evidence="11">
    <location>
        <begin position="1"/>
        <end position="19"/>
    </location>
</feature>
<keyword evidence="14" id="KW-1185">Reference proteome</keyword>
<evidence type="ECO:0000313" key="14">
    <source>
        <dbReference type="Proteomes" id="UP001344447"/>
    </source>
</evidence>
<sequence length="598" mass="64683">MRVLLLLVFLVFCLVPALSYRDTNWNKLNRAGRRENLEFRVALNQRNLDVLESTLLDVSNPASSNYGKHWTSEQVADLVAPEPWVSKKVVNYLKKNGCHNVENHGDFIKASGPVSAVEKIFSVEMYNYKHNIKTEQSIIRSSETYQVPFEISQYVHIVSGVSELPHLNNGPKSKTLKPNPKDFEATPAPSGPADPGMVVPQTIQQLYGIPSDYVNNANTSLCLAEFAADRSYQPKDLKTFAAKTGTPLINVVKNIGPFEPTQPDLESTLDVQYGGVIAGKDALITFFTVNGWMYEFSSDLAATYPAPYVVSMSWGWPEPLQCQQGIGNCTNGESSQDYVNRVNIEFQKIGLRGITLLASSGDQGAPGDGNPSCNSRDQPISTIFPGASPWVTSVGATMLAAPSANEPNPIDTSDAPVCGIHKCATSTQEVTCSTPSALITTGGGFSNYSPQPAWQADAVNAYLSSGVTLPNKKFFNASNRGFPDVSGLGHNYYIVAADQMNIVDGTSCSSPVFGGIVALLNSYRLDNNKSTLGFINPLLYAAYASNPEIYNDITVGNNYCTESCCATTGFLATKGWDAVTGLGTPNFKELLAYVQSLN</sequence>
<feature type="binding site" evidence="9">
    <location>
        <position position="552"/>
    </location>
    <ligand>
        <name>Ca(2+)</name>
        <dbReference type="ChEBI" id="CHEBI:29108"/>
    </ligand>
</feature>
<dbReference type="GO" id="GO:0004252">
    <property type="term" value="F:serine-type endopeptidase activity"/>
    <property type="evidence" value="ECO:0007669"/>
    <property type="project" value="UniProtKB-UniRule"/>
</dbReference>
<dbReference type="PANTHER" id="PTHR14218">
    <property type="entry name" value="PROTEASE S8 TRIPEPTIDYL PEPTIDASE I CLN2"/>
    <property type="match status" value="1"/>
</dbReference>
<evidence type="ECO:0000256" key="6">
    <source>
        <dbReference type="ARBA" id="ARBA00022837"/>
    </source>
</evidence>
<dbReference type="CDD" id="cd04056">
    <property type="entry name" value="Peptidases_S53"/>
    <property type="match status" value="1"/>
</dbReference>
<dbReference type="SUPFAM" id="SSF54897">
    <property type="entry name" value="Protease propeptides/inhibitors"/>
    <property type="match status" value="1"/>
</dbReference>
<keyword evidence="2 9" id="KW-0479">Metal-binding</keyword>
<dbReference type="InterPro" id="IPR036852">
    <property type="entry name" value="Peptidase_S8/S53_dom_sf"/>
</dbReference>
<dbReference type="PROSITE" id="PS51695">
    <property type="entry name" value="SEDOLISIN"/>
    <property type="match status" value="1"/>
</dbReference>
<evidence type="ECO:0000256" key="3">
    <source>
        <dbReference type="ARBA" id="ARBA00022729"/>
    </source>
</evidence>
<keyword evidence="7" id="KW-0865">Zymogen</keyword>
<keyword evidence="1 9" id="KW-0645">Protease</keyword>
<dbReference type="Pfam" id="PF09286">
    <property type="entry name" value="Pro-kuma_activ"/>
    <property type="match status" value="1"/>
</dbReference>
<feature type="binding site" evidence="9">
    <location>
        <position position="577"/>
    </location>
    <ligand>
        <name>Ca(2+)</name>
        <dbReference type="ChEBI" id="CHEBI:29108"/>
    </ligand>
</feature>
<dbReference type="CDD" id="cd11377">
    <property type="entry name" value="Pro-peptidase_S53"/>
    <property type="match status" value="1"/>
</dbReference>
<evidence type="ECO:0000256" key="7">
    <source>
        <dbReference type="ARBA" id="ARBA00023145"/>
    </source>
</evidence>
<comment type="cofactor">
    <cofactor evidence="9">
        <name>Ca(2+)</name>
        <dbReference type="ChEBI" id="CHEBI:29108"/>
    </cofactor>
    <text evidence="9">Binds 1 Ca(2+) ion per subunit.</text>
</comment>
<keyword evidence="3 11" id="KW-0732">Signal</keyword>
<dbReference type="EMBL" id="JAVFKY010000003">
    <property type="protein sequence ID" value="KAK5579617.1"/>
    <property type="molecule type" value="Genomic_DNA"/>
</dbReference>
<evidence type="ECO:0000256" key="5">
    <source>
        <dbReference type="ARBA" id="ARBA00022825"/>
    </source>
</evidence>
<evidence type="ECO:0000256" key="8">
    <source>
        <dbReference type="ARBA" id="ARBA00023180"/>
    </source>
</evidence>
<evidence type="ECO:0000256" key="4">
    <source>
        <dbReference type="ARBA" id="ARBA00022801"/>
    </source>
</evidence>
<evidence type="ECO:0000313" key="13">
    <source>
        <dbReference type="EMBL" id="KAK5579617.1"/>
    </source>
</evidence>
<dbReference type="InterPro" id="IPR050819">
    <property type="entry name" value="Tripeptidyl-peptidase_I"/>
</dbReference>
<dbReference type="AlphaFoldDB" id="A0AAN7TV97"/>
<dbReference type="PANTHER" id="PTHR14218:SF31">
    <property type="entry name" value="PEPTIDASE S53 DOMAIN-CONTAINING PROTEIN"/>
    <property type="match status" value="1"/>
</dbReference>
<feature type="binding site" evidence="9">
    <location>
        <position position="575"/>
    </location>
    <ligand>
        <name>Ca(2+)</name>
        <dbReference type="ChEBI" id="CHEBI:29108"/>
    </ligand>
</feature>
<dbReference type="SMART" id="SM00944">
    <property type="entry name" value="Pro-kuma_activ"/>
    <property type="match status" value="1"/>
</dbReference>
<accession>A0AAN7TV97</accession>
<dbReference type="InterPro" id="IPR015366">
    <property type="entry name" value="S53_propep"/>
</dbReference>
<dbReference type="FunFam" id="3.40.50.200:FF:000047">
    <property type="entry name" value="Dipeptidyl aminopeptidase"/>
    <property type="match status" value="1"/>
</dbReference>
<keyword evidence="5 9" id="KW-0720">Serine protease</keyword>
<evidence type="ECO:0000256" key="2">
    <source>
        <dbReference type="ARBA" id="ARBA00022723"/>
    </source>
</evidence>
<proteinExistence type="predicted"/>
<protein>
    <recommendedName>
        <fullName evidence="12">Peptidase S53 domain-containing protein</fullName>
    </recommendedName>
</protein>
<feature type="active site" description="Charge relay system" evidence="9">
    <location>
        <position position="270"/>
    </location>
</feature>
<dbReference type="Gene3D" id="3.40.50.200">
    <property type="entry name" value="Peptidase S8/S53 domain"/>
    <property type="match status" value="1"/>
</dbReference>
<keyword evidence="6 9" id="KW-0106">Calcium</keyword>
<organism evidence="13 14">
    <name type="scientific">Dictyostelium firmibasis</name>
    <dbReference type="NCBI Taxonomy" id="79012"/>
    <lineage>
        <taxon>Eukaryota</taxon>
        <taxon>Amoebozoa</taxon>
        <taxon>Evosea</taxon>
        <taxon>Eumycetozoa</taxon>
        <taxon>Dictyostelia</taxon>
        <taxon>Dictyosteliales</taxon>
        <taxon>Dictyosteliaceae</taxon>
        <taxon>Dictyostelium</taxon>
    </lineage>
</organism>
<feature type="active site" description="Charge relay system" evidence="9">
    <location>
        <position position="507"/>
    </location>
</feature>
<dbReference type="Proteomes" id="UP001344447">
    <property type="component" value="Unassembled WGS sequence"/>
</dbReference>
<keyword evidence="8" id="KW-0325">Glycoprotein</keyword>
<name>A0AAN7TV97_9MYCE</name>
<dbReference type="GO" id="GO:0008240">
    <property type="term" value="F:tripeptidyl-peptidase activity"/>
    <property type="evidence" value="ECO:0007669"/>
    <property type="project" value="TreeGrafter"/>
</dbReference>
<evidence type="ECO:0000256" key="11">
    <source>
        <dbReference type="SAM" id="SignalP"/>
    </source>
</evidence>
<feature type="binding site" evidence="9">
    <location>
        <position position="553"/>
    </location>
    <ligand>
        <name>Ca(2+)</name>
        <dbReference type="ChEBI" id="CHEBI:29108"/>
    </ligand>
</feature>
<evidence type="ECO:0000259" key="12">
    <source>
        <dbReference type="PROSITE" id="PS51695"/>
    </source>
</evidence>
<dbReference type="GO" id="GO:0046872">
    <property type="term" value="F:metal ion binding"/>
    <property type="evidence" value="ECO:0007669"/>
    <property type="project" value="UniProtKB-UniRule"/>
</dbReference>
<dbReference type="SUPFAM" id="SSF52743">
    <property type="entry name" value="Subtilisin-like"/>
    <property type="match status" value="1"/>
</dbReference>
<dbReference type="InterPro" id="IPR030400">
    <property type="entry name" value="Sedolisin_dom"/>
</dbReference>
<evidence type="ECO:0000256" key="10">
    <source>
        <dbReference type="SAM" id="MobiDB-lite"/>
    </source>
</evidence>
<feature type="region of interest" description="Disordered" evidence="10">
    <location>
        <begin position="166"/>
        <end position="196"/>
    </location>
</feature>
<reference evidence="13 14" key="1">
    <citation type="submission" date="2023-11" db="EMBL/GenBank/DDBJ databases">
        <title>Dfirmibasis_genome.</title>
        <authorList>
            <person name="Edelbroek B."/>
            <person name="Kjellin J."/>
            <person name="Jerlstrom-Hultqvist J."/>
            <person name="Soderbom F."/>
        </authorList>
    </citation>
    <scope>NUCLEOTIDE SEQUENCE [LARGE SCALE GENOMIC DNA]</scope>
    <source>
        <strain evidence="13 14">TNS-C-14</strain>
    </source>
</reference>
<dbReference type="GO" id="GO:0006508">
    <property type="term" value="P:proteolysis"/>
    <property type="evidence" value="ECO:0007669"/>
    <property type="project" value="UniProtKB-KW"/>
</dbReference>
<comment type="caution">
    <text evidence="13">The sequence shown here is derived from an EMBL/GenBank/DDBJ whole genome shotgun (WGS) entry which is preliminary data.</text>
</comment>
<feature type="domain" description="Peptidase S53" evidence="12">
    <location>
        <begin position="197"/>
        <end position="597"/>
    </location>
</feature>
<evidence type="ECO:0000256" key="1">
    <source>
        <dbReference type="ARBA" id="ARBA00022670"/>
    </source>
</evidence>
<gene>
    <name evidence="13" type="ORF">RB653_009302</name>
</gene>
<feature type="chain" id="PRO_5042977749" description="Peptidase S53 domain-containing protein" evidence="11">
    <location>
        <begin position="20"/>
        <end position="598"/>
    </location>
</feature>
<keyword evidence="4 9" id="KW-0378">Hydrolase</keyword>
<evidence type="ECO:0000256" key="9">
    <source>
        <dbReference type="PROSITE-ProRule" id="PRU01032"/>
    </source>
</evidence>
<feature type="active site" description="Charge relay system" evidence="9">
    <location>
        <position position="266"/>
    </location>
</feature>